<dbReference type="HOGENOM" id="CLU_2707314_0_0_1"/>
<evidence type="ECO:0000313" key="2">
    <source>
        <dbReference type="EMBL" id="EFX77364.1"/>
    </source>
</evidence>
<dbReference type="AlphaFoldDB" id="E9GSY0"/>
<keyword evidence="3" id="KW-1185">Reference proteome</keyword>
<proteinExistence type="predicted"/>
<feature type="compositionally biased region" description="Polar residues" evidence="1">
    <location>
        <begin position="46"/>
        <end position="56"/>
    </location>
</feature>
<accession>E9GSY0</accession>
<evidence type="ECO:0000313" key="3">
    <source>
        <dbReference type="Proteomes" id="UP000000305"/>
    </source>
</evidence>
<dbReference type="Proteomes" id="UP000000305">
    <property type="component" value="Unassembled WGS sequence"/>
</dbReference>
<dbReference type="InParanoid" id="E9GSY0"/>
<reference evidence="2 3" key="1">
    <citation type="journal article" date="2011" name="Science">
        <title>The ecoresponsive genome of Daphnia pulex.</title>
        <authorList>
            <person name="Colbourne J.K."/>
            <person name="Pfrender M.E."/>
            <person name="Gilbert D."/>
            <person name="Thomas W.K."/>
            <person name="Tucker A."/>
            <person name="Oakley T.H."/>
            <person name="Tokishita S."/>
            <person name="Aerts A."/>
            <person name="Arnold G.J."/>
            <person name="Basu M.K."/>
            <person name="Bauer D.J."/>
            <person name="Caceres C.E."/>
            <person name="Carmel L."/>
            <person name="Casola C."/>
            <person name="Choi J.H."/>
            <person name="Detter J.C."/>
            <person name="Dong Q."/>
            <person name="Dusheyko S."/>
            <person name="Eads B.D."/>
            <person name="Frohlich T."/>
            <person name="Geiler-Samerotte K.A."/>
            <person name="Gerlach D."/>
            <person name="Hatcher P."/>
            <person name="Jogdeo S."/>
            <person name="Krijgsveld J."/>
            <person name="Kriventseva E.V."/>
            <person name="Kultz D."/>
            <person name="Laforsch C."/>
            <person name="Lindquist E."/>
            <person name="Lopez J."/>
            <person name="Manak J.R."/>
            <person name="Muller J."/>
            <person name="Pangilinan J."/>
            <person name="Patwardhan R.P."/>
            <person name="Pitluck S."/>
            <person name="Pritham E.J."/>
            <person name="Rechtsteiner A."/>
            <person name="Rho M."/>
            <person name="Rogozin I.B."/>
            <person name="Sakarya O."/>
            <person name="Salamov A."/>
            <person name="Schaack S."/>
            <person name="Shapiro H."/>
            <person name="Shiga Y."/>
            <person name="Skalitzky C."/>
            <person name="Smith Z."/>
            <person name="Souvorov A."/>
            <person name="Sung W."/>
            <person name="Tang Z."/>
            <person name="Tsuchiya D."/>
            <person name="Tu H."/>
            <person name="Vos H."/>
            <person name="Wang M."/>
            <person name="Wolf Y.I."/>
            <person name="Yamagata H."/>
            <person name="Yamada T."/>
            <person name="Ye Y."/>
            <person name="Shaw J.R."/>
            <person name="Andrews J."/>
            <person name="Crease T.J."/>
            <person name="Tang H."/>
            <person name="Lucas S.M."/>
            <person name="Robertson H.M."/>
            <person name="Bork P."/>
            <person name="Koonin E.V."/>
            <person name="Zdobnov E.M."/>
            <person name="Grigoriev I.V."/>
            <person name="Lynch M."/>
            <person name="Boore J.L."/>
        </authorList>
    </citation>
    <scope>NUCLEOTIDE SEQUENCE [LARGE SCALE GENOMIC DNA]</scope>
</reference>
<evidence type="ECO:0000256" key="1">
    <source>
        <dbReference type="SAM" id="MobiDB-lite"/>
    </source>
</evidence>
<dbReference type="KEGG" id="dpx:DAPPUDRAFT_321530"/>
<name>E9GSY0_DAPPU</name>
<dbReference type="EMBL" id="GL732563">
    <property type="protein sequence ID" value="EFX77364.1"/>
    <property type="molecule type" value="Genomic_DNA"/>
</dbReference>
<gene>
    <name evidence="2" type="ORF">DAPPUDRAFT_321530</name>
</gene>
<sequence>MLRGSESNLWGSKLEANYASSCEEILSSKDSLNFISSVKRSFEIANESQQHNNTGCLTKPPPDSPGPRQRPRR</sequence>
<protein>
    <submittedName>
        <fullName evidence="2">Uncharacterized protein</fullName>
    </submittedName>
</protein>
<feature type="region of interest" description="Disordered" evidence="1">
    <location>
        <begin position="46"/>
        <end position="73"/>
    </location>
</feature>
<organism evidence="2 3">
    <name type="scientific">Daphnia pulex</name>
    <name type="common">Water flea</name>
    <dbReference type="NCBI Taxonomy" id="6669"/>
    <lineage>
        <taxon>Eukaryota</taxon>
        <taxon>Metazoa</taxon>
        <taxon>Ecdysozoa</taxon>
        <taxon>Arthropoda</taxon>
        <taxon>Crustacea</taxon>
        <taxon>Branchiopoda</taxon>
        <taxon>Diplostraca</taxon>
        <taxon>Cladocera</taxon>
        <taxon>Anomopoda</taxon>
        <taxon>Daphniidae</taxon>
        <taxon>Daphnia</taxon>
    </lineage>
</organism>